<keyword evidence="4" id="KW-1185">Reference proteome</keyword>
<name>A0ABT6NSC5_9BACT</name>
<dbReference type="InterPro" id="IPR036457">
    <property type="entry name" value="PPM-type-like_dom_sf"/>
</dbReference>
<proteinExistence type="predicted"/>
<dbReference type="PROSITE" id="PS51746">
    <property type="entry name" value="PPM_2"/>
    <property type="match status" value="1"/>
</dbReference>
<dbReference type="Proteomes" id="UP001160301">
    <property type="component" value="Unassembled WGS sequence"/>
</dbReference>
<comment type="caution">
    <text evidence="3">The sequence shown here is derived from an EMBL/GenBank/DDBJ whole genome shotgun (WGS) entry which is preliminary data.</text>
</comment>
<organism evidence="3 4">
    <name type="scientific">Polyangium sorediatum</name>
    <dbReference type="NCBI Taxonomy" id="889274"/>
    <lineage>
        <taxon>Bacteria</taxon>
        <taxon>Pseudomonadati</taxon>
        <taxon>Myxococcota</taxon>
        <taxon>Polyangia</taxon>
        <taxon>Polyangiales</taxon>
        <taxon>Polyangiaceae</taxon>
        <taxon>Polyangium</taxon>
    </lineage>
</organism>
<accession>A0ABT6NSC5</accession>
<dbReference type="InterPro" id="IPR001932">
    <property type="entry name" value="PPM-type_phosphatase-like_dom"/>
</dbReference>
<dbReference type="CDD" id="cd00143">
    <property type="entry name" value="PP2Cc"/>
    <property type="match status" value="1"/>
</dbReference>
<reference evidence="3 4" key="1">
    <citation type="submission" date="2023-04" db="EMBL/GenBank/DDBJ databases">
        <title>The genome sequence of Polyangium sorediatum DSM14670.</title>
        <authorList>
            <person name="Zhang X."/>
        </authorList>
    </citation>
    <scope>NUCLEOTIDE SEQUENCE [LARGE SCALE GENOMIC DNA]</scope>
    <source>
        <strain evidence="3 4">DSM 14670</strain>
    </source>
</reference>
<dbReference type="PANTHER" id="PTHR47992">
    <property type="entry name" value="PROTEIN PHOSPHATASE"/>
    <property type="match status" value="1"/>
</dbReference>
<evidence type="ECO:0000259" key="2">
    <source>
        <dbReference type="PROSITE" id="PS51746"/>
    </source>
</evidence>
<dbReference type="EMBL" id="JARZHI010000012">
    <property type="protein sequence ID" value="MDI1431072.1"/>
    <property type="molecule type" value="Genomic_DNA"/>
</dbReference>
<evidence type="ECO:0000256" key="1">
    <source>
        <dbReference type="SAM" id="MobiDB-lite"/>
    </source>
</evidence>
<evidence type="ECO:0000313" key="4">
    <source>
        <dbReference type="Proteomes" id="UP001160301"/>
    </source>
</evidence>
<feature type="compositionally biased region" description="Basic and acidic residues" evidence="1">
    <location>
        <begin position="63"/>
        <end position="110"/>
    </location>
</feature>
<dbReference type="SUPFAM" id="SSF81606">
    <property type="entry name" value="PP2C-like"/>
    <property type="match status" value="1"/>
</dbReference>
<sequence>MQLWTAIALVLGVVLVGAAGFLLARPKALPSGGKGEGKGEGVKPGDAPDATAGARASSPAPERTSKPVPERASKPAPERTSKPASERSSKPAPERSSKPAPERTSSDKLLPKIAEPNEDEDDSELTVITLSPKMPRLSDITNDDEREEEEHPDAPAKPIVVDDDAAADEPTRASPFILVSAAGQTDKGQKRKNNEDSYVVVDEHGLFVVADGMGGYAGGEIASALTVEVIEKAFKAQTFEGPAYENVPRRGSELARSIQMANKAVFEKAAGDPMLKGMGTTVVAARFSLNKQRLYLGHVGDSRCYRLREGKLEQITTDHTMAALGFTGPAFAHRLNRAVGTQPSVEIDLIIGRPRPDDAYLLCSDGLSKMVPDEELRQILVATKHPQQAIDQLIARANEKGGHDNITAILVCVKKPAEYIRSLREAPPAEQAN</sequence>
<dbReference type="Gene3D" id="3.60.40.10">
    <property type="entry name" value="PPM-type phosphatase domain"/>
    <property type="match status" value="1"/>
</dbReference>
<feature type="domain" description="PPM-type phosphatase" evidence="2">
    <location>
        <begin position="178"/>
        <end position="413"/>
    </location>
</feature>
<feature type="compositionally biased region" description="Acidic residues" evidence="1">
    <location>
        <begin position="141"/>
        <end position="151"/>
    </location>
</feature>
<dbReference type="SMART" id="SM00331">
    <property type="entry name" value="PP2C_SIG"/>
    <property type="match status" value="1"/>
</dbReference>
<evidence type="ECO:0000313" key="3">
    <source>
        <dbReference type="EMBL" id="MDI1431072.1"/>
    </source>
</evidence>
<dbReference type="InterPro" id="IPR015655">
    <property type="entry name" value="PP2C"/>
</dbReference>
<gene>
    <name evidence="3" type="ORF">QHF89_16380</name>
</gene>
<dbReference type="RefSeq" id="WP_284720571.1">
    <property type="nucleotide sequence ID" value="NZ_JARZHI010000012.1"/>
</dbReference>
<dbReference type="SMART" id="SM00332">
    <property type="entry name" value="PP2Cc"/>
    <property type="match status" value="1"/>
</dbReference>
<feature type="region of interest" description="Disordered" evidence="1">
    <location>
        <begin position="26"/>
        <end position="161"/>
    </location>
</feature>
<dbReference type="Pfam" id="PF13672">
    <property type="entry name" value="PP2C_2"/>
    <property type="match status" value="1"/>
</dbReference>
<protein>
    <submittedName>
        <fullName evidence="3">Protein phosphatase 2C domain-containing protein</fullName>
    </submittedName>
</protein>